<dbReference type="Gene3D" id="1.25.40.20">
    <property type="entry name" value="Ankyrin repeat-containing domain"/>
    <property type="match status" value="3"/>
</dbReference>
<reference evidence="5 6" key="1">
    <citation type="submission" date="2024-04" db="EMBL/GenBank/DDBJ databases">
        <title>Novel species of the genus Ideonella isolated from streams.</title>
        <authorList>
            <person name="Lu H."/>
        </authorList>
    </citation>
    <scope>NUCLEOTIDE SEQUENCE [LARGE SCALE GENOMIC DNA]</scope>
    <source>
        <strain evidence="5 6">DXS22W</strain>
    </source>
</reference>
<feature type="repeat" description="ANK" evidence="3">
    <location>
        <begin position="154"/>
        <end position="186"/>
    </location>
</feature>
<keyword evidence="2 3" id="KW-0040">ANK repeat</keyword>
<evidence type="ECO:0000256" key="4">
    <source>
        <dbReference type="SAM" id="SignalP"/>
    </source>
</evidence>
<comment type="caution">
    <text evidence="5">The sequence shown here is derived from an EMBL/GenBank/DDBJ whole genome shotgun (WGS) entry which is preliminary data.</text>
</comment>
<keyword evidence="1" id="KW-0677">Repeat</keyword>
<keyword evidence="6" id="KW-1185">Reference proteome</keyword>
<accession>A0ABU9CKT2</accession>
<evidence type="ECO:0000256" key="2">
    <source>
        <dbReference type="ARBA" id="ARBA00023043"/>
    </source>
</evidence>
<evidence type="ECO:0000256" key="3">
    <source>
        <dbReference type="PROSITE-ProRule" id="PRU00023"/>
    </source>
</evidence>
<dbReference type="Pfam" id="PF00023">
    <property type="entry name" value="Ank"/>
    <property type="match status" value="1"/>
</dbReference>
<evidence type="ECO:0000313" key="6">
    <source>
        <dbReference type="Proteomes" id="UP001365405"/>
    </source>
</evidence>
<dbReference type="EMBL" id="JBBUTH010000009">
    <property type="protein sequence ID" value="MEK8052278.1"/>
    <property type="molecule type" value="Genomic_DNA"/>
</dbReference>
<dbReference type="SUPFAM" id="SSF48403">
    <property type="entry name" value="Ankyrin repeat"/>
    <property type="match status" value="1"/>
</dbReference>
<feature type="repeat" description="ANK" evidence="3">
    <location>
        <begin position="121"/>
        <end position="153"/>
    </location>
</feature>
<name>A0ABU9CKT2_9BURK</name>
<proteinExistence type="predicted"/>
<dbReference type="PRINTS" id="PR01415">
    <property type="entry name" value="ANKYRIN"/>
</dbReference>
<organism evidence="5 6">
    <name type="scientific">Pseudaquabacterium inlustre</name>
    <dbReference type="NCBI Taxonomy" id="2984192"/>
    <lineage>
        <taxon>Bacteria</taxon>
        <taxon>Pseudomonadati</taxon>
        <taxon>Pseudomonadota</taxon>
        <taxon>Betaproteobacteria</taxon>
        <taxon>Burkholderiales</taxon>
        <taxon>Sphaerotilaceae</taxon>
        <taxon>Pseudaquabacterium</taxon>
    </lineage>
</organism>
<dbReference type="InterPro" id="IPR036770">
    <property type="entry name" value="Ankyrin_rpt-contain_sf"/>
</dbReference>
<gene>
    <name evidence="5" type="ORF">AACH10_18650</name>
</gene>
<evidence type="ECO:0000256" key="1">
    <source>
        <dbReference type="ARBA" id="ARBA00022737"/>
    </source>
</evidence>
<dbReference type="RefSeq" id="WP_341411992.1">
    <property type="nucleotide sequence ID" value="NZ_JBBUTH010000009.1"/>
</dbReference>
<feature type="repeat" description="ANK" evidence="3">
    <location>
        <begin position="91"/>
        <end position="123"/>
    </location>
</feature>
<keyword evidence="4" id="KW-0732">Signal</keyword>
<dbReference type="InterPro" id="IPR002110">
    <property type="entry name" value="Ankyrin_rpt"/>
</dbReference>
<dbReference type="PANTHER" id="PTHR24173">
    <property type="entry name" value="ANKYRIN REPEAT CONTAINING"/>
    <property type="match status" value="1"/>
</dbReference>
<protein>
    <submittedName>
        <fullName evidence="5">Ankyrin repeat domain-containing protein</fullName>
    </submittedName>
</protein>
<evidence type="ECO:0000313" key="5">
    <source>
        <dbReference type="EMBL" id="MEK8052278.1"/>
    </source>
</evidence>
<dbReference type="SMART" id="SM00248">
    <property type="entry name" value="ANK"/>
    <property type="match status" value="5"/>
</dbReference>
<feature type="signal peptide" evidence="4">
    <location>
        <begin position="1"/>
        <end position="23"/>
    </location>
</feature>
<dbReference type="Proteomes" id="UP001365405">
    <property type="component" value="Unassembled WGS sequence"/>
</dbReference>
<feature type="chain" id="PRO_5045452703" evidence="4">
    <location>
        <begin position="24"/>
        <end position="212"/>
    </location>
</feature>
<dbReference type="PROSITE" id="PS50297">
    <property type="entry name" value="ANK_REP_REGION"/>
    <property type="match status" value="3"/>
</dbReference>
<dbReference type="Pfam" id="PF12796">
    <property type="entry name" value="Ank_2"/>
    <property type="match status" value="1"/>
</dbReference>
<sequence length="212" mass="22355">MLRPTVPLFAGLLLALGLSTAHAGAYEDFFRALEVDNASGVVALLQRGFDPNSRDPRGQTALYAALREGSGQVAAALLSHPQTRIDLANAAGETPLMIAALKGRLDAVRQLLDRGAALEREGWTPLHYAASGPAVAVVQLLLEHGAKVDARSPNGSTPLMMAARNGSEESVAMLLKQGADASLRNEQQLTAADFARQAGREKLAEALAQRGR</sequence>
<dbReference type="PROSITE" id="PS50088">
    <property type="entry name" value="ANK_REPEAT"/>
    <property type="match status" value="3"/>
</dbReference>
<dbReference type="PANTHER" id="PTHR24173:SF74">
    <property type="entry name" value="ANKYRIN REPEAT DOMAIN-CONTAINING PROTEIN 16"/>
    <property type="match status" value="1"/>
</dbReference>